<gene>
    <name evidence="6" type="ORF">METZ01_LOCUS306009</name>
</gene>
<keyword evidence="4" id="KW-0012">Acyltransferase</keyword>
<protein>
    <recommendedName>
        <fullName evidence="5">Lipoyl-binding domain-containing protein</fullName>
    </recommendedName>
</protein>
<evidence type="ECO:0000259" key="5">
    <source>
        <dbReference type="PROSITE" id="PS50968"/>
    </source>
</evidence>
<dbReference type="GO" id="GO:0016407">
    <property type="term" value="F:acetyltransferase activity"/>
    <property type="evidence" value="ECO:0007669"/>
    <property type="project" value="TreeGrafter"/>
</dbReference>
<dbReference type="PROSITE" id="PS00189">
    <property type="entry name" value="LIPOYL"/>
    <property type="match status" value="1"/>
</dbReference>
<dbReference type="PROSITE" id="PS50968">
    <property type="entry name" value="BIOTINYL_LIPOYL"/>
    <property type="match status" value="1"/>
</dbReference>
<dbReference type="EMBL" id="UINC01096345">
    <property type="protein sequence ID" value="SVC53155.1"/>
    <property type="molecule type" value="Genomic_DNA"/>
</dbReference>
<evidence type="ECO:0000256" key="2">
    <source>
        <dbReference type="ARBA" id="ARBA00022679"/>
    </source>
</evidence>
<dbReference type="PANTHER" id="PTHR43178">
    <property type="entry name" value="DIHYDROLIPOAMIDE ACETYLTRANSFERASE COMPONENT OF PYRUVATE DEHYDROGENASE COMPLEX"/>
    <property type="match status" value="1"/>
</dbReference>
<dbReference type="InterPro" id="IPR050743">
    <property type="entry name" value="2-oxoacid_DH_E2_comp"/>
</dbReference>
<feature type="non-terminal residue" evidence="6">
    <location>
        <position position="145"/>
    </location>
</feature>
<dbReference type="GO" id="GO:0005737">
    <property type="term" value="C:cytoplasm"/>
    <property type="evidence" value="ECO:0007669"/>
    <property type="project" value="TreeGrafter"/>
</dbReference>
<evidence type="ECO:0000256" key="4">
    <source>
        <dbReference type="ARBA" id="ARBA00023315"/>
    </source>
</evidence>
<evidence type="ECO:0000256" key="1">
    <source>
        <dbReference type="ARBA" id="ARBA00001938"/>
    </source>
</evidence>
<dbReference type="CDD" id="cd06849">
    <property type="entry name" value="lipoyl_domain"/>
    <property type="match status" value="1"/>
</dbReference>
<sequence length="145" mass="16228">MENKLLVPDIGDFEQVEIIEILVKKGDKIKKNDSIVTLESDKSSVEVPSISEGVVENVNVKIGDKVSKGDLLITLKIAVQSEEKSKEKIEEKIPPVTEKIIKEAEKTLVLKKEVEKPKAINKKKESIEKIEVVRNGDIDPIETQE</sequence>
<dbReference type="AlphaFoldDB" id="A0A382MYF9"/>
<dbReference type="InterPro" id="IPR003016">
    <property type="entry name" value="2-oxoA_DH_lipoyl-BS"/>
</dbReference>
<dbReference type="InterPro" id="IPR000089">
    <property type="entry name" value="Biotin_lipoyl"/>
</dbReference>
<dbReference type="Pfam" id="PF00364">
    <property type="entry name" value="Biotin_lipoyl"/>
    <property type="match status" value="1"/>
</dbReference>
<dbReference type="FunFam" id="2.40.50.100:FF:000009">
    <property type="entry name" value="Acetyltransferase component of pyruvate dehydrogenase complex"/>
    <property type="match status" value="1"/>
</dbReference>
<reference evidence="6" key="1">
    <citation type="submission" date="2018-05" db="EMBL/GenBank/DDBJ databases">
        <authorList>
            <person name="Lanie J.A."/>
            <person name="Ng W.-L."/>
            <person name="Kazmierczak K.M."/>
            <person name="Andrzejewski T.M."/>
            <person name="Davidsen T.M."/>
            <person name="Wayne K.J."/>
            <person name="Tettelin H."/>
            <person name="Glass J.I."/>
            <person name="Rusch D."/>
            <person name="Podicherti R."/>
            <person name="Tsui H.-C.T."/>
            <person name="Winkler M.E."/>
        </authorList>
    </citation>
    <scope>NUCLEOTIDE SEQUENCE</scope>
</reference>
<feature type="domain" description="Lipoyl-binding" evidence="5">
    <location>
        <begin position="2"/>
        <end position="76"/>
    </location>
</feature>
<evidence type="ECO:0000313" key="6">
    <source>
        <dbReference type="EMBL" id="SVC53155.1"/>
    </source>
</evidence>
<comment type="cofactor">
    <cofactor evidence="1">
        <name>(R)-lipoate</name>
        <dbReference type="ChEBI" id="CHEBI:83088"/>
    </cofactor>
</comment>
<name>A0A382MYF9_9ZZZZ</name>
<dbReference type="PANTHER" id="PTHR43178:SF2">
    <property type="entry name" value="DIHYDROLIPOYLLYSINE-RESIDUE ACETYLTRANSFERASE COMPONENT OF PYRUVATE DEHYDROGENASE COMPLEX"/>
    <property type="match status" value="1"/>
</dbReference>
<dbReference type="Gene3D" id="2.40.50.100">
    <property type="match status" value="1"/>
</dbReference>
<proteinExistence type="predicted"/>
<dbReference type="SUPFAM" id="SSF51230">
    <property type="entry name" value="Single hybrid motif"/>
    <property type="match status" value="1"/>
</dbReference>
<keyword evidence="2" id="KW-0808">Transferase</keyword>
<accession>A0A382MYF9</accession>
<organism evidence="6">
    <name type="scientific">marine metagenome</name>
    <dbReference type="NCBI Taxonomy" id="408172"/>
    <lineage>
        <taxon>unclassified sequences</taxon>
        <taxon>metagenomes</taxon>
        <taxon>ecological metagenomes</taxon>
    </lineage>
</organism>
<dbReference type="GO" id="GO:0031405">
    <property type="term" value="F:lipoic acid binding"/>
    <property type="evidence" value="ECO:0007669"/>
    <property type="project" value="TreeGrafter"/>
</dbReference>
<evidence type="ECO:0000256" key="3">
    <source>
        <dbReference type="ARBA" id="ARBA00022823"/>
    </source>
</evidence>
<dbReference type="GO" id="GO:0006086">
    <property type="term" value="P:pyruvate decarboxylation to acetyl-CoA"/>
    <property type="evidence" value="ECO:0007669"/>
    <property type="project" value="TreeGrafter"/>
</dbReference>
<keyword evidence="3" id="KW-0450">Lipoyl</keyword>
<dbReference type="InterPro" id="IPR011053">
    <property type="entry name" value="Single_hybrid_motif"/>
</dbReference>